<evidence type="ECO:0000256" key="1">
    <source>
        <dbReference type="SAM" id="MobiDB-lite"/>
    </source>
</evidence>
<evidence type="ECO:0008006" key="4">
    <source>
        <dbReference type="Google" id="ProtNLM"/>
    </source>
</evidence>
<dbReference type="PROSITE" id="PS51318">
    <property type="entry name" value="TAT"/>
    <property type="match status" value="1"/>
</dbReference>
<dbReference type="EMBL" id="CP037867">
    <property type="protein sequence ID" value="QBM27379.1"/>
    <property type="molecule type" value="Genomic_DNA"/>
</dbReference>
<dbReference type="AlphaFoldDB" id="A0A4P6WXS6"/>
<name>A0A4P6WXS6_HYDPS</name>
<keyword evidence="3" id="KW-1185">Reference proteome</keyword>
<evidence type="ECO:0000313" key="2">
    <source>
        <dbReference type="EMBL" id="QBM27379.1"/>
    </source>
</evidence>
<protein>
    <recommendedName>
        <fullName evidence="4">Formate dehydrogenase region TAT target</fullName>
    </recommendedName>
</protein>
<sequence>MSKPQPESRGRLSRRTLFAGAGTVGALAAATSLLPSVQGTPEPEAAARPAPERGGGYSLTDHVKQYYKTTRI</sequence>
<dbReference type="InterPro" id="IPR006311">
    <property type="entry name" value="TAT_signal"/>
</dbReference>
<accession>A0A4P6WXS6</accession>
<proteinExistence type="predicted"/>
<feature type="region of interest" description="Disordered" evidence="1">
    <location>
        <begin position="34"/>
        <end position="62"/>
    </location>
</feature>
<gene>
    <name evidence="2" type="ORF">HPF_06775</name>
</gene>
<dbReference type="KEGG" id="hpse:HPF_06775"/>
<dbReference type="RefSeq" id="WP_066149667.1">
    <property type="nucleotide sequence ID" value="NZ_CP037867.1"/>
</dbReference>
<organism evidence="2 3">
    <name type="scientific">Hydrogenophaga pseudoflava</name>
    <name type="common">Pseudomonas carboxydoflava</name>
    <dbReference type="NCBI Taxonomy" id="47421"/>
    <lineage>
        <taxon>Bacteria</taxon>
        <taxon>Pseudomonadati</taxon>
        <taxon>Pseudomonadota</taxon>
        <taxon>Betaproteobacteria</taxon>
        <taxon>Burkholderiales</taxon>
        <taxon>Comamonadaceae</taxon>
        <taxon>Hydrogenophaga</taxon>
    </lineage>
</organism>
<reference evidence="2 3" key="1">
    <citation type="submission" date="2019-03" db="EMBL/GenBank/DDBJ databases">
        <authorList>
            <person name="Sebastian G."/>
            <person name="Baumann P."/>
            <person name="Ruckert C."/>
            <person name="Kalinowski J."/>
            <person name="Nebel B."/>
            <person name="Takors R."/>
            <person name="Blombach B."/>
        </authorList>
    </citation>
    <scope>NUCLEOTIDE SEQUENCE [LARGE SCALE GENOMIC DNA]</scope>
    <source>
        <strain evidence="2 3">DSM 1084</strain>
    </source>
</reference>
<dbReference type="Proteomes" id="UP000293912">
    <property type="component" value="Chromosome"/>
</dbReference>
<evidence type="ECO:0000313" key="3">
    <source>
        <dbReference type="Proteomes" id="UP000293912"/>
    </source>
</evidence>